<dbReference type="InterPro" id="IPR044053">
    <property type="entry name" value="AsaB-like"/>
</dbReference>
<dbReference type="PANTHER" id="PTHR34598">
    <property type="entry name" value="BLL6449 PROTEIN"/>
    <property type="match status" value="1"/>
</dbReference>
<reference evidence="2" key="1">
    <citation type="journal article" date="2023" name="Mol. Phylogenet. Evol.">
        <title>Genome-scale phylogeny and comparative genomics of the fungal order Sordariales.</title>
        <authorList>
            <person name="Hensen N."/>
            <person name="Bonometti L."/>
            <person name="Westerberg I."/>
            <person name="Brannstrom I.O."/>
            <person name="Guillou S."/>
            <person name="Cros-Aarteil S."/>
            <person name="Calhoun S."/>
            <person name="Haridas S."/>
            <person name="Kuo A."/>
            <person name="Mondo S."/>
            <person name="Pangilinan J."/>
            <person name="Riley R."/>
            <person name="LaButti K."/>
            <person name="Andreopoulos B."/>
            <person name="Lipzen A."/>
            <person name="Chen C."/>
            <person name="Yan M."/>
            <person name="Daum C."/>
            <person name="Ng V."/>
            <person name="Clum A."/>
            <person name="Steindorff A."/>
            <person name="Ohm R.A."/>
            <person name="Martin F."/>
            <person name="Silar P."/>
            <person name="Natvig D.O."/>
            <person name="Lalanne C."/>
            <person name="Gautier V."/>
            <person name="Ament-Velasquez S.L."/>
            <person name="Kruys A."/>
            <person name="Hutchinson M.I."/>
            <person name="Powell A.J."/>
            <person name="Barry K."/>
            <person name="Miller A.N."/>
            <person name="Grigoriev I.V."/>
            <person name="Debuchy R."/>
            <person name="Gladieux P."/>
            <person name="Hiltunen Thoren M."/>
            <person name="Johannesson H."/>
        </authorList>
    </citation>
    <scope>NUCLEOTIDE SEQUENCE</scope>
    <source>
        <strain evidence="2">CBS 118394</strain>
    </source>
</reference>
<protein>
    <recommendedName>
        <fullName evidence="4">Methyltransferase</fullName>
    </recommendedName>
</protein>
<evidence type="ECO:0008006" key="4">
    <source>
        <dbReference type="Google" id="ProtNLM"/>
    </source>
</evidence>
<gene>
    <name evidence="2" type="ORF">B0H66DRAFT_268453</name>
</gene>
<comment type="caution">
    <text evidence="2">The sequence shown here is derived from an EMBL/GenBank/DDBJ whole genome shotgun (WGS) entry which is preliminary data.</text>
</comment>
<evidence type="ECO:0000313" key="2">
    <source>
        <dbReference type="EMBL" id="KAK3319413.1"/>
    </source>
</evidence>
<accession>A0AAE0M5G8</accession>
<name>A0AAE0M5G8_9PEZI</name>
<reference evidence="2" key="2">
    <citation type="submission" date="2023-06" db="EMBL/GenBank/DDBJ databases">
        <authorList>
            <consortium name="Lawrence Berkeley National Laboratory"/>
            <person name="Haridas S."/>
            <person name="Hensen N."/>
            <person name="Bonometti L."/>
            <person name="Westerberg I."/>
            <person name="Brannstrom I.O."/>
            <person name="Guillou S."/>
            <person name="Cros-Aarteil S."/>
            <person name="Calhoun S."/>
            <person name="Kuo A."/>
            <person name="Mondo S."/>
            <person name="Pangilinan J."/>
            <person name="Riley R."/>
            <person name="Labutti K."/>
            <person name="Andreopoulos B."/>
            <person name="Lipzen A."/>
            <person name="Chen C."/>
            <person name="Yanf M."/>
            <person name="Daum C."/>
            <person name="Ng V."/>
            <person name="Clum A."/>
            <person name="Steindorff A."/>
            <person name="Ohm R."/>
            <person name="Martin F."/>
            <person name="Silar P."/>
            <person name="Natvig D."/>
            <person name="Lalanne C."/>
            <person name="Gautier V."/>
            <person name="Ament-Velasquez S.L."/>
            <person name="Kruys A."/>
            <person name="Hutchinson M.I."/>
            <person name="Powell A.J."/>
            <person name="Barry K."/>
            <person name="Miller A.N."/>
            <person name="Grigoriev I.V."/>
            <person name="Debuchy R."/>
            <person name="Gladieux P."/>
            <person name="Thoren M.H."/>
            <person name="Johannesson H."/>
        </authorList>
    </citation>
    <scope>NUCLEOTIDE SEQUENCE</scope>
    <source>
        <strain evidence="2">CBS 118394</strain>
    </source>
</reference>
<sequence length="296" mass="33730">MTAQVLSPRLQAFTEPGIEDVSEKSKPAPHDVLTGLNYWKDPGDGSAPTPLVVGGGTITNKRPTIRQPVTVTDITGSSENYTIDSHGFQYLFHPSQSKEFVDESKIKTEYYPQCVDLLESVTGANRIFIFDHKVRRGPTHWHNLGVNNLANRGPVTRVHVDQSYDGAEMVLRRWLPDEADELAKRRYQIINVWRPIKTILKDPIAVADANSIPETDLVPAKSMYDQYTGETWTVRPSSAHRWYFKYKLTPDEVLLIKCFDSDPKVARRTPHSAFEDPDEMNEEHRQSIEVRCLVFH</sequence>
<evidence type="ECO:0000313" key="3">
    <source>
        <dbReference type="Proteomes" id="UP001283341"/>
    </source>
</evidence>
<dbReference type="EMBL" id="JAUEDM010000004">
    <property type="protein sequence ID" value="KAK3319413.1"/>
    <property type="molecule type" value="Genomic_DNA"/>
</dbReference>
<dbReference type="Proteomes" id="UP001283341">
    <property type="component" value="Unassembled WGS sequence"/>
</dbReference>
<organism evidence="2 3">
    <name type="scientific">Apodospora peruviana</name>
    <dbReference type="NCBI Taxonomy" id="516989"/>
    <lineage>
        <taxon>Eukaryota</taxon>
        <taxon>Fungi</taxon>
        <taxon>Dikarya</taxon>
        <taxon>Ascomycota</taxon>
        <taxon>Pezizomycotina</taxon>
        <taxon>Sordariomycetes</taxon>
        <taxon>Sordariomycetidae</taxon>
        <taxon>Sordariales</taxon>
        <taxon>Lasiosphaeriaceae</taxon>
        <taxon>Apodospora</taxon>
    </lineage>
</organism>
<dbReference type="PANTHER" id="PTHR34598:SF3">
    <property type="entry name" value="OXIDOREDUCTASE AN1597"/>
    <property type="match status" value="1"/>
</dbReference>
<proteinExistence type="inferred from homology"/>
<dbReference type="NCBIfam" id="NF041278">
    <property type="entry name" value="CmcJ_NvfI_EfuI"/>
    <property type="match status" value="1"/>
</dbReference>
<keyword evidence="3" id="KW-1185">Reference proteome</keyword>
<evidence type="ECO:0000256" key="1">
    <source>
        <dbReference type="ARBA" id="ARBA00023604"/>
    </source>
</evidence>
<dbReference type="GO" id="GO:0016491">
    <property type="term" value="F:oxidoreductase activity"/>
    <property type="evidence" value="ECO:0007669"/>
    <property type="project" value="InterPro"/>
</dbReference>
<dbReference type="AlphaFoldDB" id="A0AAE0M5G8"/>
<comment type="similarity">
    <text evidence="1">Belongs to the asaB hydroxylase/desaturase family.</text>
</comment>